<evidence type="ECO:0000256" key="6">
    <source>
        <dbReference type="ARBA" id="ARBA00022806"/>
    </source>
</evidence>
<dbReference type="GO" id="GO:0006364">
    <property type="term" value="P:rRNA processing"/>
    <property type="evidence" value="ECO:0007669"/>
    <property type="project" value="UniProtKB-KW"/>
</dbReference>
<evidence type="ECO:0000256" key="14">
    <source>
        <dbReference type="RuleBase" id="RU000492"/>
    </source>
</evidence>
<dbReference type="OrthoDB" id="10259640at2759"/>
<dbReference type="GO" id="GO:0005730">
    <property type="term" value="C:nucleolus"/>
    <property type="evidence" value="ECO:0007669"/>
    <property type="project" value="UniProtKB-SubCell"/>
</dbReference>
<dbReference type="InterPro" id="IPR025313">
    <property type="entry name" value="SPB4-like_CTE"/>
</dbReference>
<dbReference type="PROSITE" id="PS51195">
    <property type="entry name" value="Q_MOTIF"/>
    <property type="match status" value="1"/>
</dbReference>
<dbReference type="FunFam" id="3.40.50.300:FF:000460">
    <property type="entry name" value="RNA helicase"/>
    <property type="match status" value="1"/>
</dbReference>
<keyword evidence="5 14" id="KW-0378">Hydrolase</keyword>
<evidence type="ECO:0000259" key="17">
    <source>
        <dbReference type="PROSITE" id="PS51192"/>
    </source>
</evidence>
<dbReference type="Pfam" id="PF13959">
    <property type="entry name" value="CTE_SPB4"/>
    <property type="match status" value="1"/>
</dbReference>
<dbReference type="CDD" id="cd18787">
    <property type="entry name" value="SF2_C_DEAD"/>
    <property type="match status" value="1"/>
</dbReference>
<comment type="function">
    <text evidence="10">ATP-dependent RNA helicase involved in 40S ribosomal subunit biogenesis. Required for the processing and cleavage of 35S pre-rRNA at sites A0, A1, and A2, leading to mature 18S rRNA.</text>
</comment>
<dbReference type="PROSITE" id="PS51194">
    <property type="entry name" value="HELICASE_CTER"/>
    <property type="match status" value="1"/>
</dbReference>
<evidence type="ECO:0000256" key="11">
    <source>
        <dbReference type="ARBA" id="ARBA00024357"/>
    </source>
</evidence>
<dbReference type="GO" id="GO:0016887">
    <property type="term" value="F:ATP hydrolysis activity"/>
    <property type="evidence" value="ECO:0007669"/>
    <property type="project" value="RHEA"/>
</dbReference>
<evidence type="ECO:0000313" key="20">
    <source>
        <dbReference type="EMBL" id="ORY90826.1"/>
    </source>
</evidence>
<evidence type="ECO:0000256" key="5">
    <source>
        <dbReference type="ARBA" id="ARBA00022801"/>
    </source>
</evidence>
<sequence>MPAATSAASIEAKKRKRKRPSKNPQATTTAEGGAEAAAPAAPAVNEEDVEPYIDEEHEPAVDSKKSKNKAAAATPVDFETDQPTASTSKNVDPLALLTGAQIASPELPPTAFDSLDLSSGTVKALDQMGFTQMTEVQARTIPPLLAGRDVLGAAKTGSGKTLAFLIPAIEMLNKLKFKPRNGTGAIVVSPTRELALQIFGVAKELCEHHNQTFAIVMGGANRKAEAEKLAKGVNLLIATPGRLLDHLQNTKGFVFNNLRALIIDEADRILEIGFEDEMRQIIGLLPKENRQSMLFSATQTTKVTDLARMSLRPGPLYINVDSHRETSTAENLEQGYVVCDSDKRFLLLFTFLRKNLKKKVIVFFSSCKSVQYHGELLNYVDVPVLDLHGKQKQQKRTNTFFEFCNAPTGILLCTDVAARGLDIPKVDWIIQFDPPDDPRDYIHRVGRTARAGKAGRSLLFLLPSELGFLRFLKVAKVPLNEYSFPNEKIANVQGQLEKLISKNYYLHQSARDGFRAYIQSYASYSLKTIFDVSALDLAKVGKAFGFAVPPSVNINIGSGLKGKKRKAEGKGSDIEAESDESSGEEEDALDGRRNKAAMVRRGGKGLDKRKEVMGAKKTEKDFYREGRERQAKATEGKQWSR</sequence>
<dbReference type="Proteomes" id="UP000193467">
    <property type="component" value="Unassembled WGS sequence"/>
</dbReference>
<evidence type="ECO:0000313" key="21">
    <source>
        <dbReference type="Proteomes" id="UP000193467"/>
    </source>
</evidence>
<comment type="caution">
    <text evidence="20">The sequence shown here is derived from an EMBL/GenBank/DDBJ whole genome shotgun (WGS) entry which is preliminary data.</text>
</comment>
<comment type="function">
    <text evidence="15">RNA helicase.</text>
</comment>
<organism evidence="20 21">
    <name type="scientific">Leucosporidium creatinivorum</name>
    <dbReference type="NCBI Taxonomy" id="106004"/>
    <lineage>
        <taxon>Eukaryota</taxon>
        <taxon>Fungi</taxon>
        <taxon>Dikarya</taxon>
        <taxon>Basidiomycota</taxon>
        <taxon>Pucciniomycotina</taxon>
        <taxon>Microbotryomycetes</taxon>
        <taxon>Leucosporidiales</taxon>
        <taxon>Leucosporidium</taxon>
    </lineage>
</organism>
<evidence type="ECO:0000256" key="7">
    <source>
        <dbReference type="ARBA" id="ARBA00022840"/>
    </source>
</evidence>
<keyword evidence="7 14" id="KW-0067">ATP-binding</keyword>
<keyword evidence="6 14" id="KW-0347">Helicase</keyword>
<dbReference type="EMBL" id="MCGR01000003">
    <property type="protein sequence ID" value="ORY90826.1"/>
    <property type="molecule type" value="Genomic_DNA"/>
</dbReference>
<comment type="similarity">
    <text evidence="11">Belongs to the DEAD box helicase family. DDX18/HAS1 subfamily.</text>
</comment>
<keyword evidence="8 15" id="KW-0694">RNA-binding</keyword>
<gene>
    <name evidence="20" type="ORF">BCR35DRAFT_299412</name>
</gene>
<comment type="catalytic activity">
    <reaction evidence="12 15">
        <text>ATP + H2O = ADP + phosphate + H(+)</text>
        <dbReference type="Rhea" id="RHEA:13065"/>
        <dbReference type="ChEBI" id="CHEBI:15377"/>
        <dbReference type="ChEBI" id="CHEBI:15378"/>
        <dbReference type="ChEBI" id="CHEBI:30616"/>
        <dbReference type="ChEBI" id="CHEBI:43474"/>
        <dbReference type="ChEBI" id="CHEBI:456216"/>
        <dbReference type="EC" id="3.6.4.13"/>
    </reaction>
</comment>
<protein>
    <recommendedName>
        <fullName evidence="15">ATP-dependent RNA helicase</fullName>
        <ecNumber evidence="15">3.6.4.13</ecNumber>
    </recommendedName>
</protein>
<evidence type="ECO:0000256" key="2">
    <source>
        <dbReference type="ARBA" id="ARBA00022517"/>
    </source>
</evidence>
<evidence type="ECO:0000256" key="8">
    <source>
        <dbReference type="ARBA" id="ARBA00022884"/>
    </source>
</evidence>
<dbReference type="PROSITE" id="PS51192">
    <property type="entry name" value="HELICASE_ATP_BIND_1"/>
    <property type="match status" value="1"/>
</dbReference>
<evidence type="ECO:0000256" key="12">
    <source>
        <dbReference type="ARBA" id="ARBA00047984"/>
    </source>
</evidence>
<keyword evidence="4 14" id="KW-0547">Nucleotide-binding</keyword>
<dbReference type="SMART" id="SM00487">
    <property type="entry name" value="DEXDc"/>
    <property type="match status" value="1"/>
</dbReference>
<feature type="domain" description="DEAD-box RNA helicase Q" evidence="19">
    <location>
        <begin position="110"/>
        <end position="138"/>
    </location>
</feature>
<dbReference type="Pfam" id="PF00271">
    <property type="entry name" value="Helicase_C"/>
    <property type="match status" value="1"/>
</dbReference>
<feature type="short sequence motif" description="Q motif" evidence="13">
    <location>
        <begin position="110"/>
        <end position="138"/>
    </location>
</feature>
<dbReference type="InParanoid" id="A0A1Y2G1Q1"/>
<feature type="region of interest" description="Disordered" evidence="16">
    <location>
        <begin position="559"/>
        <end position="641"/>
    </location>
</feature>
<dbReference type="SUPFAM" id="SSF52540">
    <property type="entry name" value="P-loop containing nucleoside triphosphate hydrolases"/>
    <property type="match status" value="1"/>
</dbReference>
<dbReference type="Pfam" id="PF00270">
    <property type="entry name" value="DEAD"/>
    <property type="match status" value="1"/>
</dbReference>
<accession>A0A1Y2G1Q1</accession>
<dbReference type="Gene3D" id="3.40.50.300">
    <property type="entry name" value="P-loop containing nucleotide triphosphate hydrolases"/>
    <property type="match status" value="2"/>
</dbReference>
<feature type="compositionally biased region" description="Acidic residues" evidence="16">
    <location>
        <begin position="574"/>
        <end position="588"/>
    </location>
</feature>
<dbReference type="InterPro" id="IPR014014">
    <property type="entry name" value="RNA_helicase_DEAD_Q_motif"/>
</dbReference>
<feature type="compositionally biased region" description="Polar residues" evidence="16">
    <location>
        <begin position="81"/>
        <end position="90"/>
    </location>
</feature>
<evidence type="ECO:0000256" key="4">
    <source>
        <dbReference type="ARBA" id="ARBA00022741"/>
    </source>
</evidence>
<evidence type="ECO:0000259" key="18">
    <source>
        <dbReference type="PROSITE" id="PS51194"/>
    </source>
</evidence>
<feature type="compositionally biased region" description="Acidic residues" evidence="16">
    <location>
        <begin position="45"/>
        <end position="57"/>
    </location>
</feature>
<dbReference type="InterPro" id="IPR014001">
    <property type="entry name" value="Helicase_ATP-bd"/>
</dbReference>
<evidence type="ECO:0000256" key="13">
    <source>
        <dbReference type="PROSITE-ProRule" id="PRU00552"/>
    </source>
</evidence>
<dbReference type="EC" id="3.6.4.13" evidence="15"/>
<dbReference type="PANTHER" id="PTHR24031">
    <property type="entry name" value="RNA HELICASE"/>
    <property type="match status" value="1"/>
</dbReference>
<feature type="domain" description="Helicase C-terminal" evidence="18">
    <location>
        <begin position="331"/>
        <end position="500"/>
    </location>
</feature>
<feature type="compositionally biased region" description="Basic and acidic residues" evidence="16">
    <location>
        <begin position="604"/>
        <end position="635"/>
    </location>
</feature>
<evidence type="ECO:0000256" key="10">
    <source>
        <dbReference type="ARBA" id="ARBA00024310"/>
    </source>
</evidence>
<comment type="domain">
    <text evidence="15">The Q motif is unique to and characteristic of the DEAD box family of RNA helicases and controls ATP binding and hydrolysis.</text>
</comment>
<dbReference type="CDD" id="cd17942">
    <property type="entry name" value="DEADc_DDX18"/>
    <property type="match status" value="1"/>
</dbReference>
<dbReference type="PROSITE" id="PS00039">
    <property type="entry name" value="DEAD_ATP_HELICASE"/>
    <property type="match status" value="1"/>
</dbReference>
<feature type="region of interest" description="Disordered" evidence="16">
    <location>
        <begin position="1"/>
        <end position="90"/>
    </location>
</feature>
<evidence type="ECO:0000256" key="1">
    <source>
        <dbReference type="ARBA" id="ARBA00004604"/>
    </source>
</evidence>
<feature type="compositionally biased region" description="Low complexity" evidence="16">
    <location>
        <begin position="26"/>
        <end position="43"/>
    </location>
</feature>
<evidence type="ECO:0000256" key="15">
    <source>
        <dbReference type="RuleBase" id="RU365068"/>
    </source>
</evidence>
<evidence type="ECO:0000256" key="16">
    <source>
        <dbReference type="SAM" id="MobiDB-lite"/>
    </source>
</evidence>
<evidence type="ECO:0000256" key="9">
    <source>
        <dbReference type="ARBA" id="ARBA00023242"/>
    </source>
</evidence>
<feature type="domain" description="Helicase ATP-binding" evidence="17">
    <location>
        <begin position="141"/>
        <end position="317"/>
    </location>
</feature>
<dbReference type="InterPro" id="IPR044773">
    <property type="entry name" value="DDX18/Has1_DEADc"/>
</dbReference>
<dbReference type="GO" id="GO:0005524">
    <property type="term" value="F:ATP binding"/>
    <property type="evidence" value="ECO:0007669"/>
    <property type="project" value="UniProtKB-UniRule"/>
</dbReference>
<dbReference type="SMART" id="SM01178">
    <property type="entry name" value="DUF4217"/>
    <property type="match status" value="1"/>
</dbReference>
<dbReference type="GO" id="GO:0003723">
    <property type="term" value="F:RNA binding"/>
    <property type="evidence" value="ECO:0007669"/>
    <property type="project" value="UniProtKB-UniRule"/>
</dbReference>
<dbReference type="InterPro" id="IPR027417">
    <property type="entry name" value="P-loop_NTPase"/>
</dbReference>
<dbReference type="FunFam" id="3.40.50.300:FF:000379">
    <property type="entry name" value="RNA helicase"/>
    <property type="match status" value="1"/>
</dbReference>
<comment type="subcellular location">
    <subcellularLocation>
        <location evidence="1">Nucleus</location>
        <location evidence="1">Nucleolus</location>
    </subcellularLocation>
</comment>
<dbReference type="InterPro" id="IPR000629">
    <property type="entry name" value="RNA-helicase_DEAD-box_CS"/>
</dbReference>
<dbReference type="AlphaFoldDB" id="A0A1Y2G1Q1"/>
<dbReference type="FunCoup" id="A0A1Y2G1Q1">
    <property type="interactions" value="593"/>
</dbReference>
<dbReference type="InterPro" id="IPR001650">
    <property type="entry name" value="Helicase_C-like"/>
</dbReference>
<dbReference type="SMART" id="SM00490">
    <property type="entry name" value="HELICc"/>
    <property type="match status" value="1"/>
</dbReference>
<reference evidence="20 21" key="1">
    <citation type="submission" date="2016-07" db="EMBL/GenBank/DDBJ databases">
        <title>Pervasive Adenine N6-methylation of Active Genes in Fungi.</title>
        <authorList>
            <consortium name="DOE Joint Genome Institute"/>
            <person name="Mondo S.J."/>
            <person name="Dannebaum R.O."/>
            <person name="Kuo R.C."/>
            <person name="Labutti K."/>
            <person name="Haridas S."/>
            <person name="Kuo A."/>
            <person name="Salamov A."/>
            <person name="Ahrendt S.R."/>
            <person name="Lipzen A."/>
            <person name="Sullivan W."/>
            <person name="Andreopoulos W.B."/>
            <person name="Clum A."/>
            <person name="Lindquist E."/>
            <person name="Daum C."/>
            <person name="Ramamoorthy G.K."/>
            <person name="Gryganskyi A."/>
            <person name="Culley D."/>
            <person name="Magnuson J.K."/>
            <person name="James T.Y."/>
            <person name="O'Malley M.A."/>
            <person name="Stajich J.E."/>
            <person name="Spatafora J.W."/>
            <person name="Visel A."/>
            <person name="Grigoriev I.V."/>
        </authorList>
    </citation>
    <scope>NUCLEOTIDE SEQUENCE [LARGE SCALE GENOMIC DNA]</scope>
    <source>
        <strain evidence="20 21">62-1032</strain>
    </source>
</reference>
<evidence type="ECO:0000259" key="19">
    <source>
        <dbReference type="PROSITE" id="PS51195"/>
    </source>
</evidence>
<dbReference type="STRING" id="106004.A0A1Y2G1Q1"/>
<name>A0A1Y2G1Q1_9BASI</name>
<evidence type="ECO:0000256" key="3">
    <source>
        <dbReference type="ARBA" id="ARBA00022552"/>
    </source>
</evidence>
<keyword evidence="2" id="KW-0690">Ribosome biogenesis</keyword>
<dbReference type="InterPro" id="IPR011545">
    <property type="entry name" value="DEAD/DEAH_box_helicase_dom"/>
</dbReference>
<dbReference type="GO" id="GO:0003724">
    <property type="term" value="F:RNA helicase activity"/>
    <property type="evidence" value="ECO:0007669"/>
    <property type="project" value="UniProtKB-EC"/>
</dbReference>
<keyword evidence="9" id="KW-0539">Nucleus</keyword>
<proteinExistence type="inferred from homology"/>
<keyword evidence="21" id="KW-1185">Reference proteome</keyword>
<keyword evidence="3" id="KW-0698">rRNA processing</keyword>